<dbReference type="GO" id="GO:0016987">
    <property type="term" value="F:sigma factor activity"/>
    <property type="evidence" value="ECO:0007669"/>
    <property type="project" value="UniProtKB-KW"/>
</dbReference>
<dbReference type="Pfam" id="PF04542">
    <property type="entry name" value="Sigma70_r2"/>
    <property type="match status" value="1"/>
</dbReference>
<keyword evidence="3" id="KW-0731">Sigma factor</keyword>
<evidence type="ECO:0000259" key="6">
    <source>
        <dbReference type="Pfam" id="PF08281"/>
    </source>
</evidence>
<feature type="domain" description="RNA polymerase sigma factor 70 region 4 type 2" evidence="6">
    <location>
        <begin position="108"/>
        <end position="160"/>
    </location>
</feature>
<feature type="domain" description="RNA polymerase sigma-70 region 2" evidence="5">
    <location>
        <begin position="24"/>
        <end position="88"/>
    </location>
</feature>
<evidence type="ECO:0000256" key="4">
    <source>
        <dbReference type="ARBA" id="ARBA00023163"/>
    </source>
</evidence>
<dbReference type="Pfam" id="PF08281">
    <property type="entry name" value="Sigma70_r4_2"/>
    <property type="match status" value="1"/>
</dbReference>
<keyword evidence="2" id="KW-0805">Transcription regulation</keyword>
<keyword evidence="4" id="KW-0804">Transcription</keyword>
<dbReference type="RefSeq" id="WP_057763507.1">
    <property type="nucleotide sequence ID" value="NZ_LMBX01000008.1"/>
</dbReference>
<dbReference type="PANTHER" id="PTHR43133:SF51">
    <property type="entry name" value="RNA POLYMERASE SIGMA FACTOR"/>
    <property type="match status" value="1"/>
</dbReference>
<dbReference type="Gene3D" id="1.10.10.10">
    <property type="entry name" value="Winged helix-like DNA-binding domain superfamily/Winged helix DNA-binding domain"/>
    <property type="match status" value="1"/>
</dbReference>
<organism evidence="7 8">
    <name type="scientific">Cytobacillus praedii</name>
    <dbReference type="NCBI Taxonomy" id="1742358"/>
    <lineage>
        <taxon>Bacteria</taxon>
        <taxon>Bacillati</taxon>
        <taxon>Bacillota</taxon>
        <taxon>Bacilli</taxon>
        <taxon>Bacillales</taxon>
        <taxon>Bacillaceae</taxon>
        <taxon>Cytobacillus</taxon>
    </lineage>
</organism>
<dbReference type="CDD" id="cd06171">
    <property type="entry name" value="Sigma70_r4"/>
    <property type="match status" value="1"/>
</dbReference>
<dbReference type="OrthoDB" id="9782703at2"/>
<dbReference type="STRING" id="1742358.GCA_001439605_04769"/>
<dbReference type="InterPro" id="IPR014284">
    <property type="entry name" value="RNA_pol_sigma-70_dom"/>
</dbReference>
<reference evidence="7 8" key="1">
    <citation type="submission" date="2019-03" db="EMBL/GenBank/DDBJ databases">
        <authorList>
            <person name="Jensen L."/>
            <person name="Storgaard J."/>
            <person name="Sulaj E."/>
            <person name="Schramm A."/>
            <person name="Marshall I.P.G."/>
        </authorList>
    </citation>
    <scope>NUCLEOTIDE SEQUENCE [LARGE SCALE GENOMIC DNA]</scope>
    <source>
        <strain evidence="7 8">2017H2G3</strain>
    </source>
</reference>
<name>A0A4R1B0R0_9BACI</name>
<dbReference type="InterPro" id="IPR007627">
    <property type="entry name" value="RNA_pol_sigma70_r2"/>
</dbReference>
<dbReference type="PANTHER" id="PTHR43133">
    <property type="entry name" value="RNA POLYMERASE ECF-TYPE SIGMA FACTO"/>
    <property type="match status" value="1"/>
</dbReference>
<protein>
    <submittedName>
        <fullName evidence="7">Sigma-70 family RNA polymerase sigma factor</fullName>
    </submittedName>
</protein>
<proteinExistence type="inferred from homology"/>
<evidence type="ECO:0000256" key="1">
    <source>
        <dbReference type="ARBA" id="ARBA00010641"/>
    </source>
</evidence>
<dbReference type="Proteomes" id="UP000293846">
    <property type="component" value="Unassembled WGS sequence"/>
</dbReference>
<dbReference type="InterPro" id="IPR036388">
    <property type="entry name" value="WH-like_DNA-bd_sf"/>
</dbReference>
<accession>A0A4R1B0R0</accession>
<dbReference type="AlphaFoldDB" id="A0A4R1B0R0"/>
<evidence type="ECO:0000313" key="7">
    <source>
        <dbReference type="EMBL" id="TCJ04739.1"/>
    </source>
</evidence>
<dbReference type="InterPro" id="IPR013325">
    <property type="entry name" value="RNA_pol_sigma_r2"/>
</dbReference>
<dbReference type="NCBIfam" id="TIGR02937">
    <property type="entry name" value="sigma70-ECF"/>
    <property type="match status" value="1"/>
</dbReference>
<dbReference type="SUPFAM" id="SSF88659">
    <property type="entry name" value="Sigma3 and sigma4 domains of RNA polymerase sigma factors"/>
    <property type="match status" value="1"/>
</dbReference>
<dbReference type="EMBL" id="SJTH01000007">
    <property type="protein sequence ID" value="TCJ04739.1"/>
    <property type="molecule type" value="Genomic_DNA"/>
</dbReference>
<dbReference type="InterPro" id="IPR013249">
    <property type="entry name" value="RNA_pol_sigma70_r4_t2"/>
</dbReference>
<dbReference type="SUPFAM" id="SSF88946">
    <property type="entry name" value="Sigma2 domain of RNA polymerase sigma factors"/>
    <property type="match status" value="1"/>
</dbReference>
<dbReference type="GO" id="GO:0003677">
    <property type="term" value="F:DNA binding"/>
    <property type="evidence" value="ECO:0007669"/>
    <property type="project" value="InterPro"/>
</dbReference>
<evidence type="ECO:0000259" key="5">
    <source>
        <dbReference type="Pfam" id="PF04542"/>
    </source>
</evidence>
<comment type="caution">
    <text evidence="7">The sequence shown here is derived from an EMBL/GenBank/DDBJ whole genome shotgun (WGS) entry which is preliminary data.</text>
</comment>
<gene>
    <name evidence="7" type="ORF">E0Y62_08010</name>
</gene>
<dbReference type="GO" id="GO:0006352">
    <property type="term" value="P:DNA-templated transcription initiation"/>
    <property type="evidence" value="ECO:0007669"/>
    <property type="project" value="InterPro"/>
</dbReference>
<dbReference type="InterPro" id="IPR013324">
    <property type="entry name" value="RNA_pol_sigma_r3/r4-like"/>
</dbReference>
<dbReference type="Gene3D" id="1.10.1740.10">
    <property type="match status" value="1"/>
</dbReference>
<evidence type="ECO:0000313" key="8">
    <source>
        <dbReference type="Proteomes" id="UP000293846"/>
    </source>
</evidence>
<evidence type="ECO:0000256" key="2">
    <source>
        <dbReference type="ARBA" id="ARBA00023015"/>
    </source>
</evidence>
<comment type="similarity">
    <text evidence="1">Belongs to the sigma-70 factor family. ECF subfamily.</text>
</comment>
<keyword evidence="8" id="KW-1185">Reference proteome</keyword>
<evidence type="ECO:0000256" key="3">
    <source>
        <dbReference type="ARBA" id="ARBA00023082"/>
    </source>
</evidence>
<dbReference type="InterPro" id="IPR039425">
    <property type="entry name" value="RNA_pol_sigma-70-like"/>
</dbReference>
<sequence>MSFEEVVQKAIRGDDQSFLAAIQTVKIDLYKTALAYLRKEEDALEAIQEVTFRAYKGLKGLKEPSYFKTWIIRIMINYCNDTLKKQRRIILNDDLLDAEGEAEDHSLLEIEEAMQRLDERSREIITLKYFHDLKIKDIAKTLDCPEGTVKTWLFKALKSLRENLDEKGGVSHV</sequence>